<dbReference type="PANTHER" id="PTHR33137:SF4">
    <property type="entry name" value="MEDIATOR OF RNA POLYMERASE II TRANSCRIPTION SUBUNIT 15A-RELATED"/>
    <property type="match status" value="1"/>
</dbReference>
<name>A0AAP0RW76_LIQFO</name>
<comment type="caution">
    <text evidence="2">The sequence shown here is derived from an EMBL/GenBank/DDBJ whole genome shotgun (WGS) entry which is preliminary data.</text>
</comment>
<sequence>MPPVTGLTPSPMPNGAGQNSTLQSISGYSQNSVGNSEGQEVPSNVIVDSSSLVQGRQTSQQLSRQHQQQSQNQQRQQQVQHQLLEQKFKKGNISHSLMQTHAQQMQQNLLKPTQLQSSQQSVMQASSVMQPPVTQSSSLPDIPLKQQISVRNSTQSVLRQHTQSVLRQQQQQQHQKASVTYQQRTPPMLQQPILPSQQLKLMGLQPTTNIKQNQLVGKQASGIQQQQQPKVAVQEQTQQTASSLLPFEGQQPQPQQPEQQLLSQSRLLPAKLQQQLNPLQQDKQKRIQTSADSTSEKGCPNVHDWQQQAYQKIKSMRDKYLKELIEIYRKIAAKLQQHCSLPHHPKTNPCEKLKNSKLELERIIMLLRVSTSRISPAFLERLDDCERWIIKFINSNRPRKTVSLLHQGQQLPMPDTGSLQYSLEPKSQTCRVKPHEEQMNPNLQMNLTTAQQEQAKMDSEQGNAPKSLQLVAMGSLQIPVSAPQQSDNNTLLSPTNVNVPQPNVKLLKSNSKVLQHISMRQQKEQPMSRTQQVKQQFKHCQMQQQQFTQLWAHNILQQQMNEVDDFKVKQWNSVESQCHPEDSLLYQQLMPGVSNPKPQPLEAASPQNPQSSSLQIDQPNVLTSLIKSETPLQFANSPSVVPSSTPLAQSSFPGDSGTVISGVSSLSNARIIGQQQSSGALPPVASLVISTPGMSASPLLEESNCQGGNLGDVSRVIIGKPSVFEQPLGCLINLVQSLSPKALHASVSDIGSVVSLSDEIAASAPGDGSRAAVGEDLGAITKARLQRRNFTGRKGSTGTRRMRRYASATPMNIISSAGSIDDRFKELTDLEASDLESSETSRIKRPRIEANDALLKEIREINQLLIDSVVDISDQDVNPTAAAAATEGSNGTIVKCSFSSLALSPNLKSQHASLPTPPILPLRLLVPTNYPNCSPIFLDMFPVEVSEESEDLSVKAKSKLSISLRGLLQPISLGEIARTWDICARAVISEYAQQSGGGNFSSKYGTWENCLTAV</sequence>
<evidence type="ECO:0008006" key="4">
    <source>
        <dbReference type="Google" id="ProtNLM"/>
    </source>
</evidence>
<reference evidence="2 3" key="1">
    <citation type="journal article" date="2024" name="Plant J.">
        <title>Genome sequences and population genomics reveal climatic adaptation and genomic divergence between two closely related sweetgum species.</title>
        <authorList>
            <person name="Xu W.Q."/>
            <person name="Ren C.Q."/>
            <person name="Zhang X.Y."/>
            <person name="Comes H.P."/>
            <person name="Liu X.H."/>
            <person name="Li Y.G."/>
            <person name="Kettle C.J."/>
            <person name="Jalonen R."/>
            <person name="Gaisberger H."/>
            <person name="Ma Y.Z."/>
            <person name="Qiu Y.X."/>
        </authorList>
    </citation>
    <scope>NUCLEOTIDE SEQUENCE [LARGE SCALE GENOMIC DNA]</scope>
    <source>
        <strain evidence="2">Hangzhou</strain>
    </source>
</reference>
<feature type="compositionally biased region" description="Polar residues" evidence="1">
    <location>
        <begin position="605"/>
        <end position="615"/>
    </location>
</feature>
<dbReference type="EMBL" id="JBBPBK010000006">
    <property type="protein sequence ID" value="KAK9283157.1"/>
    <property type="molecule type" value="Genomic_DNA"/>
</dbReference>
<organism evidence="2 3">
    <name type="scientific">Liquidambar formosana</name>
    <name type="common">Formosan gum</name>
    <dbReference type="NCBI Taxonomy" id="63359"/>
    <lineage>
        <taxon>Eukaryota</taxon>
        <taxon>Viridiplantae</taxon>
        <taxon>Streptophyta</taxon>
        <taxon>Embryophyta</taxon>
        <taxon>Tracheophyta</taxon>
        <taxon>Spermatophyta</taxon>
        <taxon>Magnoliopsida</taxon>
        <taxon>eudicotyledons</taxon>
        <taxon>Gunneridae</taxon>
        <taxon>Pentapetalae</taxon>
        <taxon>Saxifragales</taxon>
        <taxon>Altingiaceae</taxon>
        <taxon>Liquidambar</taxon>
    </lineage>
</organism>
<accession>A0AAP0RW76</accession>
<dbReference type="Proteomes" id="UP001415857">
    <property type="component" value="Unassembled WGS sequence"/>
</dbReference>
<dbReference type="AlphaFoldDB" id="A0AAP0RW76"/>
<keyword evidence="3" id="KW-1185">Reference proteome</keyword>
<dbReference type="PANTHER" id="PTHR33137">
    <property type="entry name" value="MEDIATOR OF RNA POLYMERASE II TRANSCRIPTION SUBUNIT 15A-RELATED"/>
    <property type="match status" value="1"/>
</dbReference>
<protein>
    <recommendedName>
        <fullName evidence="4">Mediator of RNA polymerase II transcription subunit 15a-like</fullName>
    </recommendedName>
</protein>
<feature type="compositionally biased region" description="Polar residues" evidence="1">
    <location>
        <begin position="153"/>
        <end position="167"/>
    </location>
</feature>
<feature type="region of interest" description="Disordered" evidence="1">
    <location>
        <begin position="276"/>
        <end position="301"/>
    </location>
</feature>
<feature type="compositionally biased region" description="Polar residues" evidence="1">
    <location>
        <begin position="16"/>
        <end position="55"/>
    </location>
</feature>
<evidence type="ECO:0000313" key="3">
    <source>
        <dbReference type="Proteomes" id="UP001415857"/>
    </source>
</evidence>
<feature type="region of interest" description="Disordered" evidence="1">
    <location>
        <begin position="590"/>
        <end position="615"/>
    </location>
</feature>
<dbReference type="GO" id="GO:0003713">
    <property type="term" value="F:transcription coactivator activity"/>
    <property type="evidence" value="ECO:0007669"/>
    <property type="project" value="InterPro"/>
</dbReference>
<evidence type="ECO:0000256" key="1">
    <source>
        <dbReference type="SAM" id="MobiDB-lite"/>
    </source>
</evidence>
<feature type="region of interest" description="Disordered" evidence="1">
    <location>
        <begin position="635"/>
        <end position="654"/>
    </location>
</feature>
<feature type="region of interest" description="Disordered" evidence="1">
    <location>
        <begin position="1"/>
        <end position="79"/>
    </location>
</feature>
<feature type="region of interest" description="Disordered" evidence="1">
    <location>
        <begin position="153"/>
        <end position="183"/>
    </location>
</feature>
<feature type="compositionally biased region" description="Low complexity" evidence="1">
    <location>
        <begin position="56"/>
        <end position="79"/>
    </location>
</feature>
<evidence type="ECO:0000313" key="2">
    <source>
        <dbReference type="EMBL" id="KAK9283157.1"/>
    </source>
</evidence>
<dbReference type="GO" id="GO:0031490">
    <property type="term" value="F:chromatin DNA binding"/>
    <property type="evidence" value="ECO:0007669"/>
    <property type="project" value="InterPro"/>
</dbReference>
<dbReference type="InterPro" id="IPR044661">
    <property type="entry name" value="MED15a/b/c-like"/>
</dbReference>
<proteinExistence type="predicted"/>
<gene>
    <name evidence="2" type="ORF">L1049_011388</name>
</gene>